<keyword evidence="4" id="KW-0288">FMN</keyword>
<sequence length="389" mass="41765">MAPSLKTKVASIPLETCVYNASGPRTGSAQALSRISASKAGAVLAKSATLASQTGNPLPRTWHHDAEESHASMNSEGLPNLGIEYYIKTETIDEAISDTGKPYFVSISGKNTDDNMKMLDMIYEKIKTGEARIAGVELNLACPNIIGKPIIAYDFEQMDSVLKSICAMPMFTEAKIPLGVKMPPYFDGPHYDRAAAVLNKYSDVVKYVASINTIGNCLAIDTVAEMPAIRSKGGFAGLSGRAVKYTALANVKKMRELLVDDIDVVGVGGVYTGEDAFEMILCGASAVQVGTCHWNEGPKCFDRICKELEDLMAKKGYSSIEDFKGKLKEWSKEGVAKSREVKAAKKKLAKDATATKASSGPSAQDQMLTALLILVIAVLLADKFDVISI</sequence>
<organism evidence="9 10">
    <name type="scientific">Chaetoceros tenuissimus</name>
    <dbReference type="NCBI Taxonomy" id="426638"/>
    <lineage>
        <taxon>Eukaryota</taxon>
        <taxon>Sar</taxon>
        <taxon>Stramenopiles</taxon>
        <taxon>Ochrophyta</taxon>
        <taxon>Bacillariophyta</taxon>
        <taxon>Coscinodiscophyceae</taxon>
        <taxon>Chaetocerotophycidae</taxon>
        <taxon>Chaetocerotales</taxon>
        <taxon>Chaetocerotaceae</taxon>
        <taxon>Chaetoceros</taxon>
    </lineage>
</organism>
<evidence type="ECO:0000256" key="3">
    <source>
        <dbReference type="ARBA" id="ARBA00022630"/>
    </source>
</evidence>
<name>A0AAD3DCK0_9STRA</name>
<evidence type="ECO:0000256" key="5">
    <source>
        <dbReference type="ARBA" id="ARBA00022975"/>
    </source>
</evidence>
<keyword evidence="6" id="KW-0560">Oxidoreductase</keyword>
<dbReference type="InterPro" id="IPR023359">
    <property type="entry name" value="Dihydro_DH_chainA_dom2"/>
</dbReference>
<evidence type="ECO:0000256" key="6">
    <source>
        <dbReference type="ARBA" id="ARBA00023002"/>
    </source>
</evidence>
<evidence type="ECO:0000256" key="1">
    <source>
        <dbReference type="ARBA" id="ARBA00001917"/>
    </source>
</evidence>
<dbReference type="GO" id="GO:0006221">
    <property type="term" value="P:pyrimidine nucleotide biosynthetic process"/>
    <property type="evidence" value="ECO:0007669"/>
    <property type="project" value="UniProtKB-KW"/>
</dbReference>
<gene>
    <name evidence="9" type="ORF">CTEN210_17346</name>
</gene>
<dbReference type="AlphaFoldDB" id="A0AAD3DCK0"/>
<protein>
    <recommendedName>
        <fullName evidence="8">Dihydroorotate dehydrogenase catalytic domain-containing protein</fullName>
    </recommendedName>
</protein>
<dbReference type="InterPro" id="IPR013785">
    <property type="entry name" value="Aldolase_TIM"/>
</dbReference>
<evidence type="ECO:0000256" key="7">
    <source>
        <dbReference type="SAM" id="MobiDB-lite"/>
    </source>
</evidence>
<proteinExistence type="predicted"/>
<dbReference type="PANTHER" id="PTHR48109">
    <property type="entry name" value="DIHYDROOROTATE DEHYDROGENASE (QUINONE), MITOCHONDRIAL-RELATED"/>
    <property type="match status" value="1"/>
</dbReference>
<comment type="cofactor">
    <cofactor evidence="1">
        <name>FMN</name>
        <dbReference type="ChEBI" id="CHEBI:58210"/>
    </cofactor>
</comment>
<accession>A0AAD3DCK0</accession>
<comment type="pathway">
    <text evidence="2">Pyrimidine metabolism; UMP biosynthesis via de novo pathway.</text>
</comment>
<dbReference type="InterPro" id="IPR005720">
    <property type="entry name" value="Dihydroorotate_DH_cat"/>
</dbReference>
<dbReference type="SUPFAM" id="SSF51395">
    <property type="entry name" value="FMN-linked oxidoreductases"/>
    <property type="match status" value="1"/>
</dbReference>
<dbReference type="InterPro" id="IPR050074">
    <property type="entry name" value="DHO_dehydrogenase"/>
</dbReference>
<evidence type="ECO:0000259" key="8">
    <source>
        <dbReference type="Pfam" id="PF01180"/>
    </source>
</evidence>
<dbReference type="PANTHER" id="PTHR48109:SF1">
    <property type="entry name" value="DIHYDROOROTATE DEHYDROGENASE (FUMARATE)"/>
    <property type="match status" value="1"/>
</dbReference>
<dbReference type="EMBL" id="BLLK01000069">
    <property type="protein sequence ID" value="GFH60870.1"/>
    <property type="molecule type" value="Genomic_DNA"/>
</dbReference>
<reference evidence="9 10" key="1">
    <citation type="journal article" date="2021" name="Sci. Rep.">
        <title>The genome of the diatom Chaetoceros tenuissimus carries an ancient integrated fragment of an extant virus.</title>
        <authorList>
            <person name="Hongo Y."/>
            <person name="Kimura K."/>
            <person name="Takaki Y."/>
            <person name="Yoshida Y."/>
            <person name="Baba S."/>
            <person name="Kobayashi G."/>
            <person name="Nagasaki K."/>
            <person name="Hano T."/>
            <person name="Tomaru Y."/>
        </authorList>
    </citation>
    <scope>NUCLEOTIDE SEQUENCE [LARGE SCALE GENOMIC DNA]</scope>
    <source>
        <strain evidence="9 10">NIES-3715</strain>
    </source>
</reference>
<dbReference type="PROSITE" id="PS00911">
    <property type="entry name" value="DHODEHASE_1"/>
    <property type="match status" value="1"/>
</dbReference>
<dbReference type="Gene3D" id="3.20.20.70">
    <property type="entry name" value="Aldolase class I"/>
    <property type="match status" value="1"/>
</dbReference>
<comment type="caution">
    <text evidence="9">The sequence shown here is derived from an EMBL/GenBank/DDBJ whole genome shotgun (WGS) entry which is preliminary data.</text>
</comment>
<dbReference type="PROSITE" id="PS00912">
    <property type="entry name" value="DHODEHASE_2"/>
    <property type="match status" value="1"/>
</dbReference>
<dbReference type="NCBIfam" id="NF002702">
    <property type="entry name" value="PRK02506.1"/>
    <property type="match status" value="1"/>
</dbReference>
<evidence type="ECO:0000256" key="2">
    <source>
        <dbReference type="ARBA" id="ARBA00004725"/>
    </source>
</evidence>
<evidence type="ECO:0000313" key="9">
    <source>
        <dbReference type="EMBL" id="GFH60870.1"/>
    </source>
</evidence>
<keyword evidence="5" id="KW-0665">Pyrimidine biosynthesis</keyword>
<feature type="domain" description="Dihydroorotate dehydrogenase catalytic" evidence="8">
    <location>
        <begin position="5"/>
        <end position="312"/>
    </location>
</feature>
<keyword evidence="10" id="KW-1185">Reference proteome</keyword>
<dbReference type="GO" id="GO:0006207">
    <property type="term" value="P:'de novo' pyrimidine nucleobase biosynthetic process"/>
    <property type="evidence" value="ECO:0007669"/>
    <property type="project" value="InterPro"/>
</dbReference>
<evidence type="ECO:0000256" key="4">
    <source>
        <dbReference type="ARBA" id="ARBA00022643"/>
    </source>
</evidence>
<dbReference type="GO" id="GO:0004152">
    <property type="term" value="F:dihydroorotate dehydrogenase activity"/>
    <property type="evidence" value="ECO:0007669"/>
    <property type="project" value="UniProtKB-ARBA"/>
</dbReference>
<dbReference type="Pfam" id="PF01180">
    <property type="entry name" value="DHO_dh"/>
    <property type="match status" value="1"/>
</dbReference>
<dbReference type="Proteomes" id="UP001054902">
    <property type="component" value="Unassembled WGS sequence"/>
</dbReference>
<keyword evidence="3" id="KW-0285">Flavoprotein</keyword>
<dbReference type="InterPro" id="IPR001295">
    <property type="entry name" value="Dihydroorotate_DH_CS"/>
</dbReference>
<dbReference type="Gene3D" id="2.30.26.10">
    <property type="entry name" value="Dihydroorotate Dehydrogenase A, chain A, domain 2"/>
    <property type="match status" value="1"/>
</dbReference>
<evidence type="ECO:0000313" key="10">
    <source>
        <dbReference type="Proteomes" id="UP001054902"/>
    </source>
</evidence>
<feature type="region of interest" description="Disordered" evidence="7">
    <location>
        <begin position="51"/>
        <end position="75"/>
    </location>
</feature>
<dbReference type="GO" id="GO:0005737">
    <property type="term" value="C:cytoplasm"/>
    <property type="evidence" value="ECO:0007669"/>
    <property type="project" value="InterPro"/>
</dbReference>